<evidence type="ECO:0000313" key="2">
    <source>
        <dbReference type="EMBL" id="CAK6450098.1"/>
    </source>
</evidence>
<evidence type="ECO:0000256" key="1">
    <source>
        <dbReference type="SAM" id="MobiDB-lite"/>
    </source>
</evidence>
<gene>
    <name evidence="2" type="ORF">MPIPNATIZW_LOCUS18404</name>
</gene>
<organism evidence="2 3">
    <name type="scientific">Pipistrellus nathusii</name>
    <name type="common">Nathusius' pipistrelle</name>
    <dbReference type="NCBI Taxonomy" id="59473"/>
    <lineage>
        <taxon>Eukaryota</taxon>
        <taxon>Metazoa</taxon>
        <taxon>Chordata</taxon>
        <taxon>Craniata</taxon>
        <taxon>Vertebrata</taxon>
        <taxon>Euteleostomi</taxon>
        <taxon>Mammalia</taxon>
        <taxon>Eutheria</taxon>
        <taxon>Laurasiatheria</taxon>
        <taxon>Chiroptera</taxon>
        <taxon>Yangochiroptera</taxon>
        <taxon>Vespertilionidae</taxon>
        <taxon>Pipistrellus</taxon>
    </lineage>
</organism>
<accession>A0ABP0AK94</accession>
<dbReference type="Proteomes" id="UP001314169">
    <property type="component" value="Chromosome X"/>
</dbReference>
<proteinExistence type="predicted"/>
<feature type="region of interest" description="Disordered" evidence="1">
    <location>
        <begin position="1"/>
        <end position="26"/>
    </location>
</feature>
<name>A0ABP0AK94_PIPNA</name>
<sequence length="111" mass="11491">MHVRSPAPGGGGKVPSRGLEGCPHDTPLPTSCGGEEVWCSVPGTGLPTWHAQPYPHPAPWAGLGRLQGSEVGTSQGRDPGLAPACELKADALFTSQVFHVAALLNPRPCHI</sequence>
<dbReference type="EMBL" id="OY882879">
    <property type="protein sequence ID" value="CAK6450098.1"/>
    <property type="molecule type" value="Genomic_DNA"/>
</dbReference>
<protein>
    <submittedName>
        <fullName evidence="2">Uncharacterized protein</fullName>
    </submittedName>
</protein>
<keyword evidence="3" id="KW-1185">Reference proteome</keyword>
<reference evidence="2" key="1">
    <citation type="submission" date="2023-12" db="EMBL/GenBank/DDBJ databases">
        <authorList>
            <person name="Brown T."/>
        </authorList>
    </citation>
    <scope>NUCLEOTIDE SEQUENCE</scope>
</reference>
<evidence type="ECO:0000313" key="3">
    <source>
        <dbReference type="Proteomes" id="UP001314169"/>
    </source>
</evidence>